<dbReference type="Proteomes" id="UP000440224">
    <property type="component" value="Unassembled WGS sequence"/>
</dbReference>
<gene>
    <name evidence="3" type="ORF">GF068_26110</name>
</gene>
<proteinExistence type="predicted"/>
<reference evidence="3 4" key="1">
    <citation type="submission" date="2019-10" db="EMBL/GenBank/DDBJ databases">
        <title>A soil myxobacterium in the family Polyangiaceae.</title>
        <authorList>
            <person name="Li Y."/>
            <person name="Wang J."/>
        </authorList>
    </citation>
    <scope>NUCLEOTIDE SEQUENCE [LARGE SCALE GENOMIC DNA]</scope>
    <source>
        <strain evidence="3 4">DSM 14734</strain>
    </source>
</reference>
<feature type="transmembrane region" description="Helical" evidence="2">
    <location>
        <begin position="314"/>
        <end position="336"/>
    </location>
</feature>
<evidence type="ECO:0000256" key="1">
    <source>
        <dbReference type="SAM" id="Coils"/>
    </source>
</evidence>
<keyword evidence="1" id="KW-0175">Coiled coil</keyword>
<evidence type="ECO:0000256" key="2">
    <source>
        <dbReference type="SAM" id="Phobius"/>
    </source>
</evidence>
<feature type="coiled-coil region" evidence="1">
    <location>
        <begin position="222"/>
        <end position="249"/>
    </location>
</feature>
<dbReference type="OrthoDB" id="5523049at2"/>
<name>A0A6N7PZA3_9BACT</name>
<keyword evidence="2" id="KW-1133">Transmembrane helix</keyword>
<dbReference type="AlphaFoldDB" id="A0A6N7PZA3"/>
<accession>A0A6N7PZA3</accession>
<keyword evidence="2" id="KW-0472">Membrane</keyword>
<dbReference type="RefSeq" id="WP_153822158.1">
    <property type="nucleotide sequence ID" value="NZ_WJIE01000007.1"/>
</dbReference>
<feature type="transmembrane region" description="Helical" evidence="2">
    <location>
        <begin position="285"/>
        <end position="308"/>
    </location>
</feature>
<comment type="caution">
    <text evidence="3">The sequence shown here is derived from an EMBL/GenBank/DDBJ whole genome shotgun (WGS) entry which is preliminary data.</text>
</comment>
<organism evidence="3 4">
    <name type="scientific">Polyangium spumosum</name>
    <dbReference type="NCBI Taxonomy" id="889282"/>
    <lineage>
        <taxon>Bacteria</taxon>
        <taxon>Pseudomonadati</taxon>
        <taxon>Myxococcota</taxon>
        <taxon>Polyangia</taxon>
        <taxon>Polyangiales</taxon>
        <taxon>Polyangiaceae</taxon>
        <taxon>Polyangium</taxon>
    </lineage>
</organism>
<evidence type="ECO:0000313" key="3">
    <source>
        <dbReference type="EMBL" id="MRG95364.1"/>
    </source>
</evidence>
<evidence type="ECO:0000313" key="4">
    <source>
        <dbReference type="Proteomes" id="UP000440224"/>
    </source>
</evidence>
<keyword evidence="4" id="KW-1185">Reference proteome</keyword>
<protein>
    <submittedName>
        <fullName evidence="3">Uncharacterized protein</fullName>
    </submittedName>
</protein>
<keyword evidence="2" id="KW-0812">Transmembrane</keyword>
<sequence>MELYIEKQSASEAIEKAIRVALGLPHVHGISRISITTSAGVAEVPVQNVKPNDVKAVLGLERLRVQLGWLQTSSLGELKTTVIYLASSHNELVFTLAREALYDKVTLHGQVRDITQMMAMIDNVGTHYQAVPSAKRLQTDVAIRQAAPHELLSEVTRRLTDSAIDLRAATKEGLEHFLASVAAIDKQVTEKVHAEHAKLREEIASERTRLHAEIHEERAKAHAEIDTERTKLQDERAAFEAEKKKLDDRRSTHVRREIFQELKKALGEQKKVELSRETSGKIWPIRIVCGVVALFGASLAGFGVYLMLKHGELGFLALAPFSSGILIFALNALYFMRFSNAWLARHADLETRNQVLQFDMARASWFAEMLFEYQDEKQGTVPDAVIQVMTKNLFDLQSGDSVKHPVDDFATFLTRVNKIRLGEGEIEMDASVNGKARDRKK</sequence>
<dbReference type="EMBL" id="WJIE01000007">
    <property type="protein sequence ID" value="MRG95364.1"/>
    <property type="molecule type" value="Genomic_DNA"/>
</dbReference>